<dbReference type="EnsemblMetazoa" id="ASIC009480-RA">
    <property type="protein sequence ID" value="ASIC009480-PA"/>
    <property type="gene ID" value="ASIC009480"/>
</dbReference>
<dbReference type="EMBL" id="ATLV01017171">
    <property type="status" value="NOT_ANNOTATED_CDS"/>
    <property type="molecule type" value="Genomic_DNA"/>
</dbReference>
<evidence type="ECO:0000313" key="4">
    <source>
        <dbReference type="Proteomes" id="UP000030765"/>
    </source>
</evidence>
<organism evidence="2">
    <name type="scientific">Anopheles sinensis</name>
    <name type="common">Mosquito</name>
    <dbReference type="NCBI Taxonomy" id="74873"/>
    <lineage>
        <taxon>Eukaryota</taxon>
        <taxon>Metazoa</taxon>
        <taxon>Ecdysozoa</taxon>
        <taxon>Arthropoda</taxon>
        <taxon>Hexapoda</taxon>
        <taxon>Insecta</taxon>
        <taxon>Pterygota</taxon>
        <taxon>Neoptera</taxon>
        <taxon>Endopterygota</taxon>
        <taxon>Diptera</taxon>
        <taxon>Nematocera</taxon>
        <taxon>Culicoidea</taxon>
        <taxon>Culicidae</taxon>
        <taxon>Anophelinae</taxon>
        <taxon>Anopheles</taxon>
    </lineage>
</organism>
<dbReference type="Proteomes" id="UP000030765">
    <property type="component" value="Unassembled WGS sequence"/>
</dbReference>
<feature type="region of interest" description="Disordered" evidence="1">
    <location>
        <begin position="61"/>
        <end position="84"/>
    </location>
</feature>
<keyword evidence="4" id="KW-1185">Reference proteome</keyword>
<gene>
    <name evidence="2" type="ORF">ZHAS_00009480</name>
</gene>
<protein>
    <submittedName>
        <fullName evidence="2 3">ABC transporter substrate-binding protein</fullName>
    </submittedName>
</protein>
<feature type="compositionally biased region" description="Basic and acidic residues" evidence="1">
    <location>
        <begin position="74"/>
        <end position="84"/>
    </location>
</feature>
<dbReference type="VEuPathDB" id="VectorBase:ASIC009480"/>
<name>A0A084VVC4_ANOSI</name>
<dbReference type="AlphaFoldDB" id="A0A084VVC4"/>
<proteinExistence type="predicted"/>
<evidence type="ECO:0000313" key="3">
    <source>
        <dbReference type="EnsemblMetazoa" id="ASIC009480-PA"/>
    </source>
</evidence>
<evidence type="ECO:0000256" key="1">
    <source>
        <dbReference type="SAM" id="MobiDB-lite"/>
    </source>
</evidence>
<accession>A0A084VVC4</accession>
<dbReference type="EMBL" id="KE525157">
    <property type="protein sequence ID" value="KFB41918.1"/>
    <property type="molecule type" value="Genomic_DNA"/>
</dbReference>
<reference evidence="2 4" key="1">
    <citation type="journal article" date="2014" name="BMC Genomics">
        <title>Genome sequence of Anopheles sinensis provides insight into genetics basis of mosquito competence for malaria parasites.</title>
        <authorList>
            <person name="Zhou D."/>
            <person name="Zhang D."/>
            <person name="Ding G."/>
            <person name="Shi L."/>
            <person name="Hou Q."/>
            <person name="Ye Y."/>
            <person name="Xu Y."/>
            <person name="Zhou H."/>
            <person name="Xiong C."/>
            <person name="Li S."/>
            <person name="Yu J."/>
            <person name="Hong S."/>
            <person name="Yu X."/>
            <person name="Zou P."/>
            <person name="Chen C."/>
            <person name="Chang X."/>
            <person name="Wang W."/>
            <person name="Lv Y."/>
            <person name="Sun Y."/>
            <person name="Ma L."/>
            <person name="Shen B."/>
            <person name="Zhu C."/>
        </authorList>
    </citation>
    <scope>NUCLEOTIDE SEQUENCE [LARGE SCALE GENOMIC DNA]</scope>
</reference>
<reference evidence="3" key="2">
    <citation type="submission" date="2020-05" db="UniProtKB">
        <authorList>
            <consortium name="EnsemblMetazoa"/>
        </authorList>
    </citation>
    <scope>IDENTIFICATION</scope>
</reference>
<sequence>MPNRFSFRQTISEQSNAVDVERRVSCCPGIVSHRYAICGQKQSPARSLQVGEVLAFPSVSQPLSGPGSCPGKAEGNEQKKCRKEKPSKEMKLNCTYGFDIKTYLATVSVLANPGSEPDGREVDGEERPHHGHFRCGHCCSVQFSSAVESLCNRFSATGSVSKW</sequence>
<evidence type="ECO:0000313" key="2">
    <source>
        <dbReference type="EMBL" id="KFB41918.1"/>
    </source>
</evidence>